<name>A0A8S5Q2P3_9CAUD</name>
<dbReference type="Pfam" id="PF07484">
    <property type="entry name" value="Collar"/>
    <property type="match status" value="1"/>
</dbReference>
<dbReference type="GO" id="GO:0098024">
    <property type="term" value="C:virus tail, fiber"/>
    <property type="evidence" value="ECO:0007669"/>
    <property type="project" value="UniProtKB-KW"/>
</dbReference>
<keyword evidence="1" id="KW-1227">Viral tail protein</keyword>
<accession>A0A8S5Q2P3</accession>
<keyword evidence="2" id="KW-0945">Host-virus interaction</keyword>
<keyword evidence="1" id="KW-1230">Viral tail fiber protein</keyword>
<organism evidence="4">
    <name type="scientific">Myoviridae sp. ct4vg1</name>
    <dbReference type="NCBI Taxonomy" id="2825033"/>
    <lineage>
        <taxon>Viruses</taxon>
        <taxon>Duplodnaviria</taxon>
        <taxon>Heunggongvirae</taxon>
        <taxon>Uroviricota</taxon>
        <taxon>Caudoviricetes</taxon>
    </lineage>
</organism>
<sequence>MGKITEQPQWEDDVYLIEKQDKVLGGELGVINVQAKQLANRTKYLKGQVDAINQDRTGYAPKASPEFTGVPTAPTANSGANSTQIATTAFVKNAIAALVGSAPAALDTLEELARALAGDANLKSTLLAEIGKKANATDFNALHDLFIGIPIPYPLSTVPTGCLAMNGQKFDKSRYPKLALKYPSGTLPDMRGEFIRGLDNGRGVDSGRALLSTQDDEIRSHNHKFRYVGQNQRAESNRTNIIDQLTVGDSVFRTDRQNDAIIKVANESDVKYGKTPFADVSIYINNAGGGETRPRNIAFNFICIAE</sequence>
<dbReference type="InterPro" id="IPR011083">
    <property type="entry name" value="Phage_tail_collar_dom"/>
</dbReference>
<dbReference type="GO" id="GO:0019062">
    <property type="term" value="P:virion attachment to host cell"/>
    <property type="evidence" value="ECO:0007669"/>
    <property type="project" value="UniProtKB-KW"/>
</dbReference>
<dbReference type="Gene3D" id="3.90.1340.10">
    <property type="entry name" value="Phage tail collar domain"/>
    <property type="match status" value="1"/>
</dbReference>
<keyword evidence="1" id="KW-0946">Virion</keyword>
<reference evidence="4" key="1">
    <citation type="journal article" date="2021" name="Proc. Natl. Acad. Sci. U.S.A.">
        <title>A Catalog of Tens of Thousands of Viruses from Human Metagenomes Reveals Hidden Associations with Chronic Diseases.</title>
        <authorList>
            <person name="Tisza M.J."/>
            <person name="Buck C.B."/>
        </authorList>
    </citation>
    <scope>NUCLEOTIDE SEQUENCE</scope>
    <source>
        <strain evidence="4">Ct4vg1</strain>
    </source>
</reference>
<dbReference type="SUPFAM" id="SSF88874">
    <property type="entry name" value="Receptor-binding domain of short tail fibre protein gp12"/>
    <property type="match status" value="1"/>
</dbReference>
<evidence type="ECO:0000256" key="2">
    <source>
        <dbReference type="ARBA" id="ARBA00022804"/>
    </source>
</evidence>
<proteinExistence type="predicted"/>
<feature type="domain" description="Phage tail collar" evidence="3">
    <location>
        <begin position="148"/>
        <end position="195"/>
    </location>
</feature>
<dbReference type="PANTHER" id="PTHR35191:SF1">
    <property type="entry name" value="PROPHAGE SIDE TAIL FIBER PROTEIN HOMOLOG STFQ-RELATED"/>
    <property type="match status" value="1"/>
</dbReference>
<dbReference type="EMBL" id="BK015562">
    <property type="protein sequence ID" value="DAE13003.1"/>
    <property type="molecule type" value="Genomic_DNA"/>
</dbReference>
<protein>
    <submittedName>
        <fullName evidence="4">Tail fiber protein</fullName>
    </submittedName>
</protein>
<keyword evidence="2" id="KW-1161">Viral attachment to host cell</keyword>
<evidence type="ECO:0000313" key="4">
    <source>
        <dbReference type="EMBL" id="DAE13003.1"/>
    </source>
</evidence>
<keyword evidence="2" id="KW-1160">Virus entry into host cell</keyword>
<evidence type="ECO:0000259" key="3">
    <source>
        <dbReference type="Pfam" id="PF07484"/>
    </source>
</evidence>
<dbReference type="InterPro" id="IPR037053">
    <property type="entry name" value="Phage_tail_collar_dom_sf"/>
</dbReference>
<evidence type="ECO:0000256" key="1">
    <source>
        <dbReference type="ARBA" id="ARBA00022672"/>
    </source>
</evidence>
<dbReference type="PANTHER" id="PTHR35191">
    <property type="entry name" value="PROPHAGE SIDE TAIL FIBER PROTEIN HOMOLOG STFQ-RELATED"/>
    <property type="match status" value="1"/>
</dbReference>
<dbReference type="InterPro" id="IPR051934">
    <property type="entry name" value="Phage_Tail_Fiber_Structural"/>
</dbReference>